<proteinExistence type="predicted"/>
<keyword evidence="3" id="KW-1185">Reference proteome</keyword>
<organism evidence="2 3">
    <name type="scientific">Mucilaginibacter yixingensis</name>
    <dbReference type="NCBI Taxonomy" id="1295612"/>
    <lineage>
        <taxon>Bacteria</taxon>
        <taxon>Pseudomonadati</taxon>
        <taxon>Bacteroidota</taxon>
        <taxon>Sphingobacteriia</taxon>
        <taxon>Sphingobacteriales</taxon>
        <taxon>Sphingobacteriaceae</taxon>
        <taxon>Mucilaginibacter</taxon>
    </lineage>
</organism>
<dbReference type="InterPro" id="IPR007621">
    <property type="entry name" value="TPM_dom"/>
</dbReference>
<protein>
    <submittedName>
        <fullName evidence="2">TLP18.3/Psb32/MOLO-1 phosphatase superfamily protein</fullName>
    </submittedName>
</protein>
<dbReference type="PANTHER" id="PTHR30373">
    <property type="entry name" value="UPF0603 PROTEIN YGCG"/>
    <property type="match status" value="1"/>
</dbReference>
<evidence type="ECO:0000313" key="2">
    <source>
        <dbReference type="EMBL" id="PTQ93185.1"/>
    </source>
</evidence>
<gene>
    <name evidence="2" type="ORF">C8P68_10957</name>
</gene>
<evidence type="ECO:0000313" key="3">
    <source>
        <dbReference type="Proteomes" id="UP000244168"/>
    </source>
</evidence>
<dbReference type="AlphaFoldDB" id="A0A2T5J5H0"/>
<evidence type="ECO:0000259" key="1">
    <source>
        <dbReference type="Pfam" id="PF04536"/>
    </source>
</evidence>
<comment type="caution">
    <text evidence="2">The sequence shown here is derived from an EMBL/GenBank/DDBJ whole genome shotgun (WGS) entry which is preliminary data.</text>
</comment>
<reference evidence="2 3" key="1">
    <citation type="submission" date="2018-04" db="EMBL/GenBank/DDBJ databases">
        <title>Genomic Encyclopedia of Archaeal and Bacterial Type Strains, Phase II (KMG-II): from individual species to whole genera.</title>
        <authorList>
            <person name="Goeker M."/>
        </authorList>
    </citation>
    <scope>NUCLEOTIDE SEQUENCE [LARGE SCALE GENOMIC DNA]</scope>
    <source>
        <strain evidence="2 3">DSM 26809</strain>
    </source>
</reference>
<sequence>MARFTEEEQLQIRRAVELAEASTSGEIRVCIEKKCDVEPLERATQYFEQLNMHKTRLRNGVLIYLATVDRKFAIIGDGGINELVPADFWDSTKEAMLEQFKYGKLVEGIITGLQMAGQQLKKYFPHQDNDRNELPDDIAFMDGED</sequence>
<dbReference type="PANTHER" id="PTHR30373:SF8">
    <property type="entry name" value="BLL7265 PROTEIN"/>
    <property type="match status" value="1"/>
</dbReference>
<dbReference type="EMBL" id="QAOQ01000009">
    <property type="protein sequence ID" value="PTQ93185.1"/>
    <property type="molecule type" value="Genomic_DNA"/>
</dbReference>
<feature type="domain" description="TPM" evidence="1">
    <location>
        <begin position="4"/>
        <end position="118"/>
    </location>
</feature>
<dbReference type="Gene3D" id="3.10.310.50">
    <property type="match status" value="1"/>
</dbReference>
<dbReference type="Proteomes" id="UP000244168">
    <property type="component" value="Unassembled WGS sequence"/>
</dbReference>
<name>A0A2T5J5H0_9SPHI</name>
<dbReference type="OrthoDB" id="9786161at2"/>
<dbReference type="Pfam" id="PF04536">
    <property type="entry name" value="TPM_phosphatase"/>
    <property type="match status" value="1"/>
</dbReference>
<dbReference type="RefSeq" id="WP_107831008.1">
    <property type="nucleotide sequence ID" value="NZ_CP160205.1"/>
</dbReference>
<accession>A0A2T5J5H0</accession>